<dbReference type="InterPro" id="IPR036388">
    <property type="entry name" value="WH-like_DNA-bd_sf"/>
</dbReference>
<protein>
    <submittedName>
        <fullName evidence="2">Fic family protein</fullName>
    </submittedName>
</protein>
<dbReference type="PANTHER" id="PTHR13504:SF38">
    <property type="entry name" value="FIDO DOMAIN-CONTAINING PROTEIN"/>
    <property type="match status" value="1"/>
</dbReference>
<feature type="domain" description="Fido" evidence="1">
    <location>
        <begin position="108"/>
        <end position="260"/>
    </location>
</feature>
<proteinExistence type="predicted"/>
<dbReference type="PANTHER" id="PTHR13504">
    <property type="entry name" value="FIDO DOMAIN-CONTAINING PROTEIN DDB_G0283145"/>
    <property type="match status" value="1"/>
</dbReference>
<accession>A0ABR6VKP9</accession>
<gene>
    <name evidence="2" type="ORF">H8J70_10970</name>
</gene>
<dbReference type="Gene3D" id="1.10.10.10">
    <property type="entry name" value="Winged helix-like DNA-binding domain superfamily/Winged helix DNA-binding domain"/>
    <property type="match status" value="1"/>
</dbReference>
<evidence type="ECO:0000313" key="2">
    <source>
        <dbReference type="EMBL" id="MBC3537761.1"/>
    </source>
</evidence>
<dbReference type="RefSeq" id="WP_186504335.1">
    <property type="nucleotide sequence ID" value="NZ_JACOGK010000040.1"/>
</dbReference>
<keyword evidence="3" id="KW-1185">Reference proteome</keyword>
<dbReference type="Pfam" id="PF02661">
    <property type="entry name" value="Fic"/>
    <property type="match status" value="1"/>
</dbReference>
<dbReference type="InterPro" id="IPR003812">
    <property type="entry name" value="Fido"/>
</dbReference>
<organism evidence="2 3">
    <name type="scientific">Megasphaera hominis</name>
    <dbReference type="NCBI Taxonomy" id="159836"/>
    <lineage>
        <taxon>Bacteria</taxon>
        <taxon>Bacillati</taxon>
        <taxon>Bacillota</taxon>
        <taxon>Negativicutes</taxon>
        <taxon>Veillonellales</taxon>
        <taxon>Veillonellaceae</taxon>
        <taxon>Megasphaera</taxon>
    </lineage>
</organism>
<dbReference type="PROSITE" id="PS51459">
    <property type="entry name" value="FIDO"/>
    <property type="match status" value="1"/>
</dbReference>
<dbReference type="InterPro" id="IPR036597">
    <property type="entry name" value="Fido-like_dom_sf"/>
</dbReference>
<evidence type="ECO:0000313" key="3">
    <source>
        <dbReference type="Proteomes" id="UP000606870"/>
    </source>
</evidence>
<comment type="caution">
    <text evidence="2">The sequence shown here is derived from an EMBL/GenBank/DDBJ whole genome shotgun (WGS) entry which is preliminary data.</text>
</comment>
<dbReference type="InterPro" id="IPR040198">
    <property type="entry name" value="Fido_containing"/>
</dbReference>
<dbReference type="Gene3D" id="1.10.3290.10">
    <property type="entry name" value="Fido-like domain"/>
    <property type="match status" value="1"/>
</dbReference>
<name>A0ABR6VKP9_9FIRM</name>
<evidence type="ECO:0000259" key="1">
    <source>
        <dbReference type="PROSITE" id="PS51459"/>
    </source>
</evidence>
<dbReference type="EMBL" id="JACOGK010000040">
    <property type="protein sequence ID" value="MBC3537761.1"/>
    <property type="molecule type" value="Genomic_DNA"/>
</dbReference>
<dbReference type="Proteomes" id="UP000606870">
    <property type="component" value="Unassembled WGS sequence"/>
</dbReference>
<reference evidence="2 3" key="1">
    <citation type="submission" date="2020-08" db="EMBL/GenBank/DDBJ databases">
        <authorList>
            <person name="Liu C."/>
            <person name="Sun Q."/>
        </authorList>
    </citation>
    <scope>NUCLEOTIDE SEQUENCE [LARGE SCALE GENOMIC DNA]</scope>
    <source>
        <strain evidence="2 3">NSJ-59</strain>
    </source>
</reference>
<dbReference type="SUPFAM" id="SSF140931">
    <property type="entry name" value="Fic-like"/>
    <property type="match status" value="1"/>
</dbReference>
<sequence>MHTITDTSLISQTWDNEVLAYVAAIYKEAGKTELYVQHHGDALEKLVPPARLQSTVASESLAGLTTSNSRVLHLVTGQIEPRNLDERELMGYYAVIPLMTQDLPGWRISKKYIVNLHKALYSYTHNPVAGLTKTGLHAITDTAGAEIFLPVTPYETPKALDDLCAAYTAVHGQVNPLVAISAFLCDFLSIHPFDDGNGRVSRLLLSRLLWDQDFCVGKYISLEEKLRQTQAEHDAALRQAQQGWHEGTNDTTPYVKYMLHTLLSAYEDLNARCATMGEKLPAIETIRSAVAQRQGDFKKRDIMEMCPALSLSTVEGALRELVRTGEIERYGVGRAITYRKTM</sequence>